<sequence length="264" mass="30686">MKTKAAVPRYVGSYINKFPKQGDHSCSVISELCSSWKVKLHDEYLVFIQALLKTSRWIPRTSYSKNSNPICILIEKSRTQSKALELVKILISYSIDRAAKEQHVAYLTFLIECIGYLESTHPDLVLQITRAFTYVPVSSRQFVIDNHRIIHEPFSHERWKTQDTTILHLQRNPILELRFNTGNRDPLTDNFTEDVFVAPLDLLWQTPKNQSGSRSRSSKPSWLSSLFYFILFHFKPATQVFVRPRLYNLEVLDNPAIHSAVQYK</sequence>
<feature type="non-terminal residue" evidence="1">
    <location>
        <position position="264"/>
    </location>
</feature>
<organism evidence="1 2">
    <name type="scientific">Lunasporangiospora selenospora</name>
    <dbReference type="NCBI Taxonomy" id="979761"/>
    <lineage>
        <taxon>Eukaryota</taxon>
        <taxon>Fungi</taxon>
        <taxon>Fungi incertae sedis</taxon>
        <taxon>Mucoromycota</taxon>
        <taxon>Mortierellomycotina</taxon>
        <taxon>Mortierellomycetes</taxon>
        <taxon>Mortierellales</taxon>
        <taxon>Mortierellaceae</taxon>
        <taxon>Lunasporangiospora</taxon>
    </lineage>
</organism>
<accession>A0A9P6KAI0</accession>
<keyword evidence="2" id="KW-1185">Reference proteome</keyword>
<reference evidence="1" key="1">
    <citation type="journal article" date="2020" name="Fungal Divers.">
        <title>Resolving the Mortierellaceae phylogeny through synthesis of multi-gene phylogenetics and phylogenomics.</title>
        <authorList>
            <person name="Vandepol N."/>
            <person name="Liber J."/>
            <person name="Desiro A."/>
            <person name="Na H."/>
            <person name="Kennedy M."/>
            <person name="Barry K."/>
            <person name="Grigoriev I.V."/>
            <person name="Miller A.N."/>
            <person name="O'Donnell K."/>
            <person name="Stajich J.E."/>
            <person name="Bonito G."/>
        </authorList>
    </citation>
    <scope>NUCLEOTIDE SEQUENCE</scope>
    <source>
        <strain evidence="1">KOD1015</strain>
    </source>
</reference>
<evidence type="ECO:0000313" key="2">
    <source>
        <dbReference type="Proteomes" id="UP000780801"/>
    </source>
</evidence>
<comment type="caution">
    <text evidence="1">The sequence shown here is derived from an EMBL/GenBank/DDBJ whole genome shotgun (WGS) entry which is preliminary data.</text>
</comment>
<protein>
    <submittedName>
        <fullName evidence="1">Uncharacterized protein</fullName>
    </submittedName>
</protein>
<dbReference type="Proteomes" id="UP000780801">
    <property type="component" value="Unassembled WGS sequence"/>
</dbReference>
<dbReference type="EMBL" id="JAABOA010004417">
    <property type="protein sequence ID" value="KAF9577751.1"/>
    <property type="molecule type" value="Genomic_DNA"/>
</dbReference>
<dbReference type="OrthoDB" id="2433234at2759"/>
<gene>
    <name evidence="1" type="ORF">BGW38_006838</name>
</gene>
<evidence type="ECO:0000313" key="1">
    <source>
        <dbReference type="EMBL" id="KAF9577751.1"/>
    </source>
</evidence>
<proteinExistence type="predicted"/>
<dbReference type="AlphaFoldDB" id="A0A9P6KAI0"/>
<name>A0A9P6KAI0_9FUNG</name>